<dbReference type="InterPro" id="IPR049517">
    <property type="entry name" value="ACX-like_C"/>
</dbReference>
<evidence type="ECO:0000313" key="4">
    <source>
        <dbReference type="EMBL" id="NMJ42129.1"/>
    </source>
</evidence>
<dbReference type="Pfam" id="PF19278">
    <property type="entry name" value="Hydant_A_C"/>
    <property type="match status" value="1"/>
</dbReference>
<dbReference type="InterPro" id="IPR008040">
    <property type="entry name" value="Hydant_A_N"/>
</dbReference>
<dbReference type="GO" id="GO:0006749">
    <property type="term" value="P:glutathione metabolic process"/>
    <property type="evidence" value="ECO:0007669"/>
    <property type="project" value="TreeGrafter"/>
</dbReference>
<dbReference type="Pfam" id="PF01968">
    <property type="entry name" value="Hydantoinase_A"/>
    <property type="match status" value="1"/>
</dbReference>
<dbReference type="PANTHER" id="PTHR11365">
    <property type="entry name" value="5-OXOPROLINASE RELATED"/>
    <property type="match status" value="1"/>
</dbReference>
<organism evidence="4 5">
    <name type="scientific">Neoroseomonas marina</name>
    <dbReference type="NCBI Taxonomy" id="1232220"/>
    <lineage>
        <taxon>Bacteria</taxon>
        <taxon>Pseudomonadati</taxon>
        <taxon>Pseudomonadota</taxon>
        <taxon>Alphaproteobacteria</taxon>
        <taxon>Acetobacterales</taxon>
        <taxon>Acetobacteraceae</taxon>
        <taxon>Neoroseomonas</taxon>
    </lineage>
</organism>
<dbReference type="GO" id="GO:0017168">
    <property type="term" value="F:5-oxoprolinase (ATP-hydrolyzing) activity"/>
    <property type="evidence" value="ECO:0007669"/>
    <property type="project" value="TreeGrafter"/>
</dbReference>
<sequence length="693" mass="71980">MTGAPYRIGVDIGGTFTDFVLLDTRDGSLRNGKLLTTPHAPEEAVLAGIRQMLDAHGIAPDQVQHVIHGTTLVANALIERRGVPTGLITTDGFRDVVEIGTELRHDTYDLFMRVPQPLVPRSGRIEVAERILPDGGVRMPLDEAAARAAARDLAASGVQAVAVCFLHAFRNPAHERRMGEILAEEAPGVTLCLSSDVVPEIGEYERASTTICNAYVLPVFQRYLTRLAEGLRGIGLTGPLYLMLSDGGTVGEETAARHPIRLVQSGPAGGVRATALLGGASGAADVLCFDMGGTTAKACLIEGGEPLRSLDFEVARVDRFRKGSGLPLKVPVIEMIEIGAGGGSIAQVDRLGLIQVGPESASSDPGPACYGLGGTRPTVTDADLVLGYLGAGSFLGGDMRLDVAAAERAIREHLADPLGLSVVEAAWALHETVNGNMAQAAAIHALEKARRIEGYAMVPIGGAGPVHAAQVCRKLGIARMIAPAGAGVASAFGFLASPISFAFVRGWVAPLATLDFAELAALVAGMEAEGRRMVAEAGVAPAAMRTTVIGALRYAGQGFQVEAEIPAAAIAHADRDGIRRAFEAAYLQQYGRTEPALPVEGVSWRVIVAGPTPALDLARGAGGGGAAVTGVRPAWFPGQGFVETPVIDRTRLGPDDRVAGPALVEERESTLVLPPGSEAVCDASLNLVVTVGG</sequence>
<proteinExistence type="predicted"/>
<dbReference type="Gene3D" id="3.30.420.40">
    <property type="match status" value="1"/>
</dbReference>
<dbReference type="InterPro" id="IPR045079">
    <property type="entry name" value="Oxoprolinase-like"/>
</dbReference>
<dbReference type="AlphaFoldDB" id="A0A848EF02"/>
<dbReference type="RefSeq" id="WP_170054344.1">
    <property type="nucleotide sequence ID" value="NZ_JABBKX010000003.1"/>
</dbReference>
<dbReference type="InterPro" id="IPR002821">
    <property type="entry name" value="Hydantoinase_A"/>
</dbReference>
<protein>
    <submittedName>
        <fullName evidence="4">Hydantoinase/oxoprolinase family protein</fullName>
    </submittedName>
</protein>
<dbReference type="Pfam" id="PF05378">
    <property type="entry name" value="Hydant_A_N"/>
    <property type="match status" value="1"/>
</dbReference>
<dbReference type="PANTHER" id="PTHR11365:SF23">
    <property type="entry name" value="HYPOTHETICAL 5-OXOPROLINASE (EUROFUNG)-RELATED"/>
    <property type="match status" value="1"/>
</dbReference>
<accession>A0A848EF02</accession>
<gene>
    <name evidence="4" type="ORF">GWK16_12815</name>
</gene>
<evidence type="ECO:0000259" key="2">
    <source>
        <dbReference type="Pfam" id="PF05378"/>
    </source>
</evidence>
<feature type="domain" description="Hydantoinase/oxoprolinase N-terminal" evidence="2">
    <location>
        <begin position="7"/>
        <end position="185"/>
    </location>
</feature>
<evidence type="ECO:0000259" key="3">
    <source>
        <dbReference type="Pfam" id="PF19278"/>
    </source>
</evidence>
<feature type="domain" description="Hydantoinase A/oxoprolinase" evidence="1">
    <location>
        <begin position="206"/>
        <end position="497"/>
    </location>
</feature>
<evidence type="ECO:0000313" key="5">
    <source>
        <dbReference type="Proteomes" id="UP000548582"/>
    </source>
</evidence>
<reference evidence="4 5" key="1">
    <citation type="submission" date="2020-03" db="EMBL/GenBank/DDBJ databases">
        <authorList>
            <person name="Sun Q."/>
        </authorList>
    </citation>
    <scope>NUCLEOTIDE SEQUENCE [LARGE SCALE GENOMIC DNA]</scope>
    <source>
        <strain evidence="4 5">JC162</strain>
    </source>
</reference>
<name>A0A848EF02_9PROT</name>
<evidence type="ECO:0000259" key="1">
    <source>
        <dbReference type="Pfam" id="PF01968"/>
    </source>
</evidence>
<keyword evidence="5" id="KW-1185">Reference proteome</keyword>
<dbReference type="SUPFAM" id="SSF53067">
    <property type="entry name" value="Actin-like ATPase domain"/>
    <property type="match status" value="1"/>
</dbReference>
<dbReference type="Proteomes" id="UP000548582">
    <property type="component" value="Unassembled WGS sequence"/>
</dbReference>
<dbReference type="GO" id="GO:0005829">
    <property type="term" value="C:cytosol"/>
    <property type="evidence" value="ECO:0007669"/>
    <property type="project" value="TreeGrafter"/>
</dbReference>
<comment type="caution">
    <text evidence="4">The sequence shown here is derived from an EMBL/GenBank/DDBJ whole genome shotgun (WGS) entry which is preliminary data.</text>
</comment>
<dbReference type="EMBL" id="JABBKX010000003">
    <property type="protein sequence ID" value="NMJ42129.1"/>
    <property type="molecule type" value="Genomic_DNA"/>
</dbReference>
<feature type="domain" description="Acetophenone carboxylase-like C-terminal" evidence="3">
    <location>
        <begin position="532"/>
        <end position="683"/>
    </location>
</feature>
<dbReference type="InterPro" id="IPR043129">
    <property type="entry name" value="ATPase_NBD"/>
</dbReference>